<gene>
    <name evidence="1" type="ORF">FQV37_2839</name>
</gene>
<protein>
    <submittedName>
        <fullName evidence="1">Uncharacterized protein</fullName>
    </submittedName>
</protein>
<reference evidence="1 2" key="1">
    <citation type="submission" date="2019-09" db="EMBL/GenBank/DDBJ databases">
        <title>Draft genome sequence of Psychrobacter nivimaris LAMA 639, in search for biotechnological relevant genes.</title>
        <authorList>
            <person name="Lima A.O.S."/>
            <person name="Staloch B.E.K."/>
            <person name="Freitas R.C."/>
            <person name="Niero H."/>
            <person name="Silva M.A.C."/>
        </authorList>
    </citation>
    <scope>NUCLEOTIDE SEQUENCE [LARGE SCALE GENOMIC DNA]</scope>
    <source>
        <strain evidence="1 2">LAMA 639</strain>
    </source>
</reference>
<sequence>MSKSTKLSEIVLTKKNITRPGFSNLAFEEVKIFSEDGPLFDRFNNIIDDLVESNLSKPECEDLLIAKLQEYISTYRPFSLIRLGDGEGNILFWYYNSVKYPYLASYCMYYILDMMFGNNAPEAKQWDTFSEYLIKAILNADFIGIPTKAQHNQQLQNITTLPKQELKLRGSTGVVSVRASLMQLPAYTLSQKILCQWHVHKQLAPCLPELLKYAHRISVITCYPNLLSTMEKAFAINPGKTILIPPQALNISSTPENIHYPNRFEEIINSELIDNVENGELFLVSAGLLGKYYCSVIKDQGGMAIDIGSLADVWLGQSVRNYHKSSFINENKI</sequence>
<dbReference type="Proteomes" id="UP000471465">
    <property type="component" value="Unassembled WGS sequence"/>
</dbReference>
<dbReference type="EMBL" id="VZIZ01000009">
    <property type="protein sequence ID" value="KAF0569358.1"/>
    <property type="molecule type" value="Genomic_DNA"/>
</dbReference>
<organism evidence="1 2">
    <name type="scientific">Psychrobacter nivimaris</name>
    <dbReference type="NCBI Taxonomy" id="281738"/>
    <lineage>
        <taxon>Bacteria</taxon>
        <taxon>Pseudomonadati</taxon>
        <taxon>Pseudomonadota</taxon>
        <taxon>Gammaproteobacteria</taxon>
        <taxon>Moraxellales</taxon>
        <taxon>Moraxellaceae</taxon>
        <taxon>Psychrobacter</taxon>
    </lineage>
</organism>
<keyword evidence="2" id="KW-1185">Reference proteome</keyword>
<evidence type="ECO:0000313" key="1">
    <source>
        <dbReference type="EMBL" id="KAF0569358.1"/>
    </source>
</evidence>
<dbReference type="AlphaFoldDB" id="A0A6N7BY91"/>
<dbReference type="RefSeq" id="WP_160021415.1">
    <property type="nucleotide sequence ID" value="NZ_VZIZ01000009.1"/>
</dbReference>
<accession>A0A6N7BY91</accession>
<name>A0A6N7BY91_9GAMM</name>
<proteinExistence type="predicted"/>
<comment type="caution">
    <text evidence="1">The sequence shown here is derived from an EMBL/GenBank/DDBJ whole genome shotgun (WGS) entry which is preliminary data.</text>
</comment>
<evidence type="ECO:0000313" key="2">
    <source>
        <dbReference type="Proteomes" id="UP000471465"/>
    </source>
</evidence>